<evidence type="ECO:0000313" key="2">
    <source>
        <dbReference type="Proteomes" id="UP000000238"/>
    </source>
</evidence>
<dbReference type="KEGG" id="hch:HCH_05875"/>
<dbReference type="OrthoDB" id="6365214at2"/>
<dbReference type="EMBL" id="CP000155">
    <property type="protein sequence ID" value="ABC32525.1"/>
    <property type="molecule type" value="Genomic_DNA"/>
</dbReference>
<dbReference type="eggNOG" id="COG4701">
    <property type="taxonomic scope" value="Bacteria"/>
</dbReference>
<sequence>MPDRDRKLGDILSSSSPTLESLFHRALQLDKQQQIFSQCLPAQLRDKVTLSSVKDGVIRVTVPDAATANQLRMNQHTSLPELRKHKDFDFAYQFKIRVEPMEVKAKAKRKAKPISQKNAELLRQEAQLCDDPELKKALEALSTHTAD</sequence>
<dbReference type="RefSeq" id="WP_011399584.1">
    <property type="nucleotide sequence ID" value="NC_007645.1"/>
</dbReference>
<gene>
    <name evidence="1" type="ordered locus">HCH_05875</name>
</gene>
<name>Q2S9Z9_HAHCH</name>
<dbReference type="HOGENOM" id="CLU_1765473_0_0_6"/>
<dbReference type="AlphaFoldDB" id="Q2S9Z9"/>
<keyword evidence="2" id="KW-1185">Reference proteome</keyword>
<evidence type="ECO:0008006" key="3">
    <source>
        <dbReference type="Google" id="ProtNLM"/>
    </source>
</evidence>
<accession>Q2S9Z9</accession>
<dbReference type="Proteomes" id="UP000000238">
    <property type="component" value="Chromosome"/>
</dbReference>
<dbReference type="STRING" id="349521.HCH_05875"/>
<protein>
    <recommendedName>
        <fullName evidence="3">DUF721 domain-containing protein</fullName>
    </recommendedName>
</protein>
<evidence type="ECO:0000313" key="1">
    <source>
        <dbReference type="EMBL" id="ABC32525.1"/>
    </source>
</evidence>
<reference evidence="1 2" key="1">
    <citation type="journal article" date="2005" name="Nucleic Acids Res.">
        <title>Genomic blueprint of Hahella chejuensis, a marine microbe producing an algicidal agent.</title>
        <authorList>
            <person name="Jeong H."/>
            <person name="Yim J.H."/>
            <person name="Lee C."/>
            <person name="Choi S.-H."/>
            <person name="Park Y.K."/>
            <person name="Yoon S.H."/>
            <person name="Hur C.-G."/>
            <person name="Kang H.-Y."/>
            <person name="Kim D."/>
            <person name="Lee H.H."/>
            <person name="Park K.H."/>
            <person name="Park S.-H."/>
            <person name="Park H.-S."/>
            <person name="Lee H.K."/>
            <person name="Oh T.K."/>
            <person name="Kim J.F."/>
        </authorList>
    </citation>
    <scope>NUCLEOTIDE SEQUENCE [LARGE SCALE GENOMIC DNA]</scope>
    <source>
        <strain evidence="1 2">KCTC 2396</strain>
    </source>
</reference>
<dbReference type="InterPro" id="IPR007922">
    <property type="entry name" value="DciA-like"/>
</dbReference>
<organism evidence="1 2">
    <name type="scientific">Hahella chejuensis (strain KCTC 2396)</name>
    <dbReference type="NCBI Taxonomy" id="349521"/>
    <lineage>
        <taxon>Bacteria</taxon>
        <taxon>Pseudomonadati</taxon>
        <taxon>Pseudomonadota</taxon>
        <taxon>Gammaproteobacteria</taxon>
        <taxon>Oceanospirillales</taxon>
        <taxon>Hahellaceae</taxon>
        <taxon>Hahella</taxon>
    </lineage>
</organism>
<dbReference type="Pfam" id="PF05258">
    <property type="entry name" value="DciA"/>
    <property type="match status" value="1"/>
</dbReference>
<proteinExistence type="predicted"/>